<dbReference type="GO" id="GO:0015297">
    <property type="term" value="F:antiporter activity"/>
    <property type="evidence" value="ECO:0007669"/>
    <property type="project" value="UniProtKB-KW"/>
</dbReference>
<dbReference type="PANTHER" id="PTHR33451:SF5">
    <property type="entry name" value="NA+_H+ ANTIPORTER"/>
    <property type="match status" value="1"/>
</dbReference>
<dbReference type="RefSeq" id="WP_089653472.1">
    <property type="nucleotide sequence ID" value="NZ_FNIZ01000015.1"/>
</dbReference>
<evidence type="ECO:0000256" key="1">
    <source>
        <dbReference type="ARBA" id="ARBA00004651"/>
    </source>
</evidence>
<dbReference type="InterPro" id="IPR052180">
    <property type="entry name" value="NhaC_Na-H+_Antiporter"/>
</dbReference>
<dbReference type="GO" id="GO:0005886">
    <property type="term" value="C:plasma membrane"/>
    <property type="evidence" value="ECO:0007669"/>
    <property type="project" value="UniProtKB-SubCell"/>
</dbReference>
<dbReference type="Proteomes" id="UP000198860">
    <property type="component" value="Unassembled WGS sequence"/>
</dbReference>
<evidence type="ECO:0000313" key="11">
    <source>
        <dbReference type="EMBL" id="SDP30031.1"/>
    </source>
</evidence>
<feature type="transmembrane region" description="Helical" evidence="9">
    <location>
        <begin position="372"/>
        <end position="394"/>
    </location>
</feature>
<keyword evidence="3" id="KW-0050">Antiport</keyword>
<evidence type="ECO:0000256" key="6">
    <source>
        <dbReference type="ARBA" id="ARBA00022989"/>
    </source>
</evidence>
<feature type="domain" description="Na+/H+ antiporter NhaC-like C-terminal" evidence="10">
    <location>
        <begin position="17"/>
        <end position="211"/>
    </location>
</feature>
<feature type="transmembrane region" description="Helical" evidence="9">
    <location>
        <begin position="112"/>
        <end position="137"/>
    </location>
</feature>
<organism evidence="11 12">
    <name type="scientific">Halobacillus aidingensis</name>
    <dbReference type="NCBI Taxonomy" id="240303"/>
    <lineage>
        <taxon>Bacteria</taxon>
        <taxon>Bacillati</taxon>
        <taxon>Bacillota</taxon>
        <taxon>Bacilli</taxon>
        <taxon>Bacillales</taxon>
        <taxon>Bacillaceae</taxon>
        <taxon>Halobacillus</taxon>
    </lineage>
</organism>
<evidence type="ECO:0000259" key="10">
    <source>
        <dbReference type="Pfam" id="PF03553"/>
    </source>
</evidence>
<feature type="transmembrane region" description="Helical" evidence="9">
    <location>
        <begin position="32"/>
        <end position="51"/>
    </location>
</feature>
<keyword evidence="7 9" id="KW-0472">Membrane</keyword>
<evidence type="ECO:0000256" key="5">
    <source>
        <dbReference type="ARBA" id="ARBA00022692"/>
    </source>
</evidence>
<feature type="transmembrane region" description="Helical" evidence="9">
    <location>
        <begin position="283"/>
        <end position="300"/>
    </location>
</feature>
<evidence type="ECO:0000313" key="12">
    <source>
        <dbReference type="Proteomes" id="UP000198860"/>
    </source>
</evidence>
<accession>A0A1H0RKP4</accession>
<feature type="transmembrane region" description="Helical" evidence="9">
    <location>
        <begin position="192"/>
        <end position="213"/>
    </location>
</feature>
<evidence type="ECO:0000256" key="3">
    <source>
        <dbReference type="ARBA" id="ARBA00022449"/>
    </source>
</evidence>
<evidence type="ECO:0000256" key="7">
    <source>
        <dbReference type="ARBA" id="ARBA00023136"/>
    </source>
</evidence>
<feature type="transmembrane region" description="Helical" evidence="9">
    <location>
        <begin position="72"/>
        <end position="92"/>
    </location>
</feature>
<reference evidence="12" key="1">
    <citation type="submission" date="2016-10" db="EMBL/GenBank/DDBJ databases">
        <authorList>
            <person name="Varghese N."/>
            <person name="Submissions S."/>
        </authorList>
    </citation>
    <scope>NUCLEOTIDE SEQUENCE [LARGE SCALE GENOMIC DNA]</scope>
    <source>
        <strain evidence="12">CGMCC 1.3703</strain>
    </source>
</reference>
<dbReference type="Pfam" id="PF03553">
    <property type="entry name" value="Na_H_antiporter"/>
    <property type="match status" value="2"/>
</dbReference>
<evidence type="ECO:0000256" key="2">
    <source>
        <dbReference type="ARBA" id="ARBA00022448"/>
    </source>
</evidence>
<keyword evidence="4" id="KW-1003">Cell membrane</keyword>
<keyword evidence="5 9" id="KW-0812">Transmembrane</keyword>
<dbReference type="EMBL" id="FNIZ01000015">
    <property type="protein sequence ID" value="SDP30031.1"/>
    <property type="molecule type" value="Genomic_DNA"/>
</dbReference>
<feature type="transmembrane region" description="Helical" evidence="9">
    <location>
        <begin position="400"/>
        <end position="423"/>
    </location>
</feature>
<sequence length="439" mass="45518">MTKPLSNAFALIPFAIFILLFIGSGIITGDFYQMPVLVALFVAILAALAMNRRTDFQTKISQLTKGGGHPNIILMVIIFLLAGAFAAVASGMGAVESTVNLGLTYLPGGWMVVGLFVIGCFISISMGTSTGTVVALAPIGVGVAEQTDIGLALVMGAIVSGAMFGDNLSVISDTTIAAVRTQGTEMKEKFKANFFIVLPAAIVTAVIFGVMTADASASLSENYTYNIVEILPYLGVLGFAIAGVNVIFVLIGGIVFAGSVGLILGKFSGMEFVTLVGDGFTNMQTLAMIAILLGGLVELIRANGGIEFLLQTVSRKVNSNRGGELGIAGIVTAVNFSTANNTISIITAGPLAKQISDEYGIEGRRSASILDIFASSVQGIIPYGGQILAVAGVASISPVAIVPFCIYPMLTAVAGLLAIAFRYPKFTVEKGKRELKNAS</sequence>
<comment type="similarity">
    <text evidence="8">Belongs to the NhaC Na(+)/H(+) (TC 2.A.35) antiporter family.</text>
</comment>
<gene>
    <name evidence="11" type="ORF">SAMN05421677_11585</name>
</gene>
<keyword evidence="2" id="KW-0813">Transport</keyword>
<dbReference type="InterPro" id="IPR018461">
    <property type="entry name" value="Na/H_Antiport_NhaC-like_C"/>
</dbReference>
<proteinExistence type="inferred from homology"/>
<protein>
    <submittedName>
        <fullName evidence="11">Na+/H+ antiporter NhaC</fullName>
    </submittedName>
</protein>
<dbReference type="AlphaFoldDB" id="A0A1H0RKP4"/>
<evidence type="ECO:0000256" key="9">
    <source>
        <dbReference type="SAM" id="Phobius"/>
    </source>
</evidence>
<name>A0A1H0RKP4_HALAD</name>
<dbReference type="OrthoDB" id="9790605at2"/>
<evidence type="ECO:0000256" key="8">
    <source>
        <dbReference type="ARBA" id="ARBA00038435"/>
    </source>
</evidence>
<comment type="subcellular location">
    <subcellularLocation>
        <location evidence="1">Cell membrane</location>
        <topology evidence="1">Multi-pass membrane protein</topology>
    </subcellularLocation>
</comment>
<keyword evidence="6 9" id="KW-1133">Transmembrane helix</keyword>
<dbReference type="PANTHER" id="PTHR33451">
    <property type="entry name" value="MALATE-2H(+)/NA(+)-LACTATE ANTIPORTER"/>
    <property type="match status" value="1"/>
</dbReference>
<keyword evidence="12" id="KW-1185">Reference proteome</keyword>
<evidence type="ECO:0000256" key="4">
    <source>
        <dbReference type="ARBA" id="ARBA00022475"/>
    </source>
</evidence>
<feature type="transmembrane region" description="Helical" evidence="9">
    <location>
        <begin position="234"/>
        <end position="263"/>
    </location>
</feature>
<feature type="domain" description="Na+/H+ antiporter NhaC-like C-terminal" evidence="10">
    <location>
        <begin position="231"/>
        <end position="421"/>
    </location>
</feature>
<feature type="transmembrane region" description="Helical" evidence="9">
    <location>
        <begin position="7"/>
        <end position="26"/>
    </location>
</feature>